<dbReference type="InterPro" id="IPR010781">
    <property type="entry name" value="DUF1376"/>
</dbReference>
<evidence type="ECO:0000256" key="1">
    <source>
        <dbReference type="SAM" id="MobiDB-lite"/>
    </source>
</evidence>
<dbReference type="Pfam" id="PF07120">
    <property type="entry name" value="DUF1376"/>
    <property type="match status" value="1"/>
</dbReference>
<proteinExistence type="predicted"/>
<organism evidence="2">
    <name type="scientific">uncultured Caudovirales phage</name>
    <dbReference type="NCBI Taxonomy" id="2100421"/>
    <lineage>
        <taxon>Viruses</taxon>
        <taxon>Duplodnaviria</taxon>
        <taxon>Heunggongvirae</taxon>
        <taxon>Uroviricota</taxon>
        <taxon>Caudoviricetes</taxon>
        <taxon>Peduoviridae</taxon>
        <taxon>Maltschvirus</taxon>
        <taxon>Maltschvirus maltsch</taxon>
    </lineage>
</organism>
<reference evidence="2" key="1">
    <citation type="submission" date="2020-05" db="EMBL/GenBank/DDBJ databases">
        <authorList>
            <person name="Chiriac C."/>
            <person name="Salcher M."/>
            <person name="Ghai R."/>
            <person name="Kavagutti S V."/>
        </authorList>
    </citation>
    <scope>NUCLEOTIDE SEQUENCE</scope>
</reference>
<dbReference type="EMBL" id="LR798232">
    <property type="protein sequence ID" value="CAB5212324.1"/>
    <property type="molecule type" value="Genomic_DNA"/>
</dbReference>
<evidence type="ECO:0000313" key="2">
    <source>
        <dbReference type="EMBL" id="CAB5212324.1"/>
    </source>
</evidence>
<feature type="region of interest" description="Disordered" evidence="1">
    <location>
        <begin position="101"/>
        <end position="124"/>
    </location>
</feature>
<accession>A0A6J7WFE1</accession>
<gene>
    <name evidence="2" type="ORF">UFOVP192_6</name>
</gene>
<sequence length="246" mass="27955">MNFYPFHIGDYLSHTSHLTDEEDLAYRRMIDLYYQTEAPFNDTAKLARKVRASFEVVGSLLHEFFVYEDGAWHNKRADVEIAKYQAMKDGGRKGAAIRWLKGSDTPPITPPKQPLMPTKNHEPRTKNQIKNTIAKPDGLTDLLWNDFLILRKSKKLPVTQTAFNGIAKEAHKANKTLSEAIQICCERGWGGFKAEWLQSDSVRTVDKPAQRWDATLEGVIAKGKELGILPKPGETEGQYRERVKQG</sequence>
<name>A0A6J7WFE1_9CAUD</name>
<protein>
    <submittedName>
        <fullName evidence="2">Uncharacterized protein</fullName>
    </submittedName>
</protein>